<dbReference type="GO" id="GO:0007059">
    <property type="term" value="P:chromosome segregation"/>
    <property type="evidence" value="ECO:0007669"/>
    <property type="project" value="TreeGrafter"/>
</dbReference>
<dbReference type="GO" id="GO:0003677">
    <property type="term" value="F:DNA binding"/>
    <property type="evidence" value="ECO:0007669"/>
    <property type="project" value="InterPro"/>
</dbReference>
<dbReference type="EMBL" id="UXUI01008515">
    <property type="protein sequence ID" value="VDD91701.1"/>
    <property type="molecule type" value="Genomic_DNA"/>
</dbReference>
<gene>
    <name evidence="2" type="ORF">EVEC_LOCUS6452</name>
</gene>
<dbReference type="WBParaSite" id="EVEC_0000690401-mRNA-1">
    <property type="protein sequence ID" value="EVEC_0000690401-mRNA-1"/>
    <property type="gene ID" value="EVEC_0000690401"/>
</dbReference>
<dbReference type="OrthoDB" id="47179at2759"/>
<dbReference type="SUPFAM" id="SSF56741">
    <property type="entry name" value="Eukaryotic DNA topoisomerase I, N-terminal DNA-binding fragment"/>
    <property type="match status" value="1"/>
</dbReference>
<protein>
    <submittedName>
        <fullName evidence="4">DNA topoisomerase I DNA binding eukaryotic-type domain-containing protein</fullName>
    </submittedName>
</protein>
<dbReference type="GO" id="GO:0006265">
    <property type="term" value="P:DNA topological change"/>
    <property type="evidence" value="ECO:0007669"/>
    <property type="project" value="InterPro"/>
</dbReference>
<evidence type="ECO:0000313" key="2">
    <source>
        <dbReference type="EMBL" id="VDD91701.1"/>
    </source>
</evidence>
<dbReference type="Proteomes" id="UP000274131">
    <property type="component" value="Unassembled WGS sequence"/>
</dbReference>
<dbReference type="InterPro" id="IPR036202">
    <property type="entry name" value="TopoI_DNA-bd_euk_N_sf"/>
</dbReference>
<dbReference type="InterPro" id="IPR051062">
    <property type="entry name" value="Topoisomerase_IB"/>
</dbReference>
<evidence type="ECO:0000313" key="4">
    <source>
        <dbReference type="WBParaSite" id="EVEC_0000690401-mRNA-1"/>
    </source>
</evidence>
<reference evidence="2 3" key="2">
    <citation type="submission" date="2018-10" db="EMBL/GenBank/DDBJ databases">
        <authorList>
            <consortium name="Pathogen Informatics"/>
        </authorList>
    </citation>
    <scope>NUCLEOTIDE SEQUENCE [LARGE SCALE GENOMIC DNA]</scope>
</reference>
<name>A0A0N4V930_ENTVE</name>
<sequence length="218" mass="25123">MTIYLGEMPKVAAAENSSTRTVKREIKVKVKNELLASDSEDDIPLSSRLKGSAKKRSKFDDDDIDYEAAPALFVRFLIFRREEEKESAGLKWKSLSHKGPLFAPPYVPLPDSVKFSSDSKTMAPKEREIITDLKKCDFRPMYAYFVEMSEKRKAMPKGEKQKIKEEEEAEAREYGQIKCIMLNLSSKRKSEKDYGKFKTARPLKSRIDDIRAVYITDF</sequence>
<reference evidence="4" key="1">
    <citation type="submission" date="2017-02" db="UniProtKB">
        <authorList>
            <consortium name="WormBaseParasite"/>
        </authorList>
    </citation>
    <scope>IDENTIFICATION</scope>
</reference>
<dbReference type="AlphaFoldDB" id="A0A0N4V930"/>
<dbReference type="Gene3D" id="1.10.10.41">
    <property type="entry name" value="Yeast DNA topoisomerase - domain 1"/>
    <property type="match status" value="1"/>
</dbReference>
<evidence type="ECO:0000313" key="3">
    <source>
        <dbReference type="Proteomes" id="UP000274131"/>
    </source>
</evidence>
<dbReference type="InterPro" id="IPR008336">
    <property type="entry name" value="TopoI_DNA-bd_euk"/>
</dbReference>
<dbReference type="PANTHER" id="PTHR10290:SF3">
    <property type="entry name" value="DNA TOPOISOMERASE 1"/>
    <property type="match status" value="1"/>
</dbReference>
<dbReference type="PANTHER" id="PTHR10290">
    <property type="entry name" value="DNA TOPOISOMERASE I"/>
    <property type="match status" value="1"/>
</dbReference>
<organism evidence="4">
    <name type="scientific">Enterobius vermicularis</name>
    <name type="common">Human pinworm</name>
    <dbReference type="NCBI Taxonomy" id="51028"/>
    <lineage>
        <taxon>Eukaryota</taxon>
        <taxon>Metazoa</taxon>
        <taxon>Ecdysozoa</taxon>
        <taxon>Nematoda</taxon>
        <taxon>Chromadorea</taxon>
        <taxon>Rhabditida</taxon>
        <taxon>Spirurina</taxon>
        <taxon>Oxyuridomorpha</taxon>
        <taxon>Oxyuroidea</taxon>
        <taxon>Oxyuridae</taxon>
        <taxon>Enterobius</taxon>
    </lineage>
</organism>
<proteinExistence type="predicted"/>
<evidence type="ECO:0000259" key="1">
    <source>
        <dbReference type="Pfam" id="PF02919"/>
    </source>
</evidence>
<accession>A0A0N4V930</accession>
<keyword evidence="3" id="KW-1185">Reference proteome</keyword>
<dbReference type="GO" id="GO:0005730">
    <property type="term" value="C:nucleolus"/>
    <property type="evidence" value="ECO:0007669"/>
    <property type="project" value="TreeGrafter"/>
</dbReference>
<dbReference type="GO" id="GO:0006260">
    <property type="term" value="P:DNA replication"/>
    <property type="evidence" value="ECO:0007669"/>
    <property type="project" value="TreeGrafter"/>
</dbReference>
<dbReference type="GO" id="GO:0003917">
    <property type="term" value="F:DNA topoisomerase type I (single strand cut, ATP-independent) activity"/>
    <property type="evidence" value="ECO:0007669"/>
    <property type="project" value="InterPro"/>
</dbReference>
<dbReference type="GO" id="GO:0005694">
    <property type="term" value="C:chromosome"/>
    <property type="evidence" value="ECO:0007669"/>
    <property type="project" value="InterPro"/>
</dbReference>
<dbReference type="Pfam" id="PF02919">
    <property type="entry name" value="Topoisom_I_N"/>
    <property type="match status" value="1"/>
</dbReference>
<dbReference type="InterPro" id="IPR013034">
    <property type="entry name" value="DNA_topo_DNA_db_N_dom1"/>
</dbReference>
<dbReference type="STRING" id="51028.A0A0N4V930"/>
<feature type="domain" description="DNA topoisomerase I DNA binding eukaryotic-type" evidence="1">
    <location>
        <begin position="122"/>
        <end position="176"/>
    </location>
</feature>